<evidence type="ECO:0000256" key="5">
    <source>
        <dbReference type="ARBA" id="ARBA00022519"/>
    </source>
</evidence>
<dbReference type="InterPro" id="IPR003004">
    <property type="entry name" value="GspF/PilC"/>
</dbReference>
<feature type="domain" description="Type II secretion system protein GspF" evidence="11">
    <location>
        <begin position="277"/>
        <end position="397"/>
    </location>
</feature>
<dbReference type="InterPro" id="IPR042094">
    <property type="entry name" value="T2SS_GspF_sf"/>
</dbReference>
<keyword evidence="8 10" id="KW-0472">Membrane</keyword>
<dbReference type="InterPro" id="IPR001992">
    <property type="entry name" value="T2SS_GspF/T4SS_PilC_CS"/>
</dbReference>
<evidence type="ECO:0000259" key="11">
    <source>
        <dbReference type="Pfam" id="PF00482"/>
    </source>
</evidence>
<dbReference type="RefSeq" id="WP_072796703.1">
    <property type="nucleotide sequence ID" value="NZ_FRAQ01000001.1"/>
</dbReference>
<keyword evidence="5" id="KW-0997">Cell inner membrane</keyword>
<evidence type="ECO:0000256" key="8">
    <source>
        <dbReference type="ARBA" id="ARBA00023136"/>
    </source>
</evidence>
<evidence type="ECO:0000313" key="13">
    <source>
        <dbReference type="Proteomes" id="UP000184497"/>
    </source>
</evidence>
<feature type="transmembrane region" description="Helical" evidence="10">
    <location>
        <begin position="378"/>
        <end position="398"/>
    </location>
</feature>
<keyword evidence="6 9" id="KW-0812">Transmembrane</keyword>
<dbReference type="Pfam" id="PF00482">
    <property type="entry name" value="T2SSF"/>
    <property type="match status" value="2"/>
</dbReference>
<evidence type="ECO:0000256" key="6">
    <source>
        <dbReference type="ARBA" id="ARBA00022692"/>
    </source>
</evidence>
<dbReference type="Proteomes" id="UP000184497">
    <property type="component" value="Unassembled WGS sequence"/>
</dbReference>
<feature type="transmembrane region" description="Helical" evidence="10">
    <location>
        <begin position="223"/>
        <end position="239"/>
    </location>
</feature>
<dbReference type="OrthoDB" id="9805682at2"/>
<evidence type="ECO:0000256" key="2">
    <source>
        <dbReference type="ARBA" id="ARBA00005745"/>
    </source>
</evidence>
<feature type="domain" description="Type II secretion system protein GspF" evidence="11">
    <location>
        <begin position="72"/>
        <end position="194"/>
    </location>
</feature>
<keyword evidence="7 10" id="KW-1133">Transmembrane helix</keyword>
<dbReference type="PROSITE" id="PS00874">
    <property type="entry name" value="T2SP_F"/>
    <property type="match status" value="1"/>
</dbReference>
<gene>
    <name evidence="12" type="ORF">SAMN05216369_1691</name>
</gene>
<evidence type="ECO:0000256" key="3">
    <source>
        <dbReference type="ARBA" id="ARBA00022448"/>
    </source>
</evidence>
<dbReference type="GO" id="GO:0005886">
    <property type="term" value="C:plasma membrane"/>
    <property type="evidence" value="ECO:0007669"/>
    <property type="project" value="UniProtKB-SubCell"/>
</dbReference>
<dbReference type="EMBL" id="FRAQ01000001">
    <property type="protein sequence ID" value="SHK36301.1"/>
    <property type="molecule type" value="Genomic_DNA"/>
</dbReference>
<dbReference type="AlphaFoldDB" id="A0A1M6RUX8"/>
<reference evidence="13" key="1">
    <citation type="submission" date="2016-11" db="EMBL/GenBank/DDBJ databases">
        <authorList>
            <person name="Varghese N."/>
            <person name="Submissions S."/>
        </authorList>
    </citation>
    <scope>NUCLEOTIDE SEQUENCE [LARGE SCALE GENOMIC DNA]</scope>
    <source>
        <strain evidence="13">CGMCC 1.10835</strain>
    </source>
</reference>
<accession>A0A1M6RUX8</accession>
<dbReference type="InterPro" id="IPR018076">
    <property type="entry name" value="T2SS_GspF_dom"/>
</dbReference>
<evidence type="ECO:0000256" key="7">
    <source>
        <dbReference type="ARBA" id="ARBA00022989"/>
    </source>
</evidence>
<comment type="similarity">
    <text evidence="2 9">Belongs to the GSP F family.</text>
</comment>
<name>A0A1M6RUX8_9GAMM</name>
<evidence type="ECO:0000313" key="12">
    <source>
        <dbReference type="EMBL" id="SHK36301.1"/>
    </source>
</evidence>
<evidence type="ECO:0000256" key="1">
    <source>
        <dbReference type="ARBA" id="ARBA00004429"/>
    </source>
</evidence>
<proteinExistence type="inferred from homology"/>
<evidence type="ECO:0000256" key="9">
    <source>
        <dbReference type="RuleBase" id="RU003923"/>
    </source>
</evidence>
<organism evidence="12 13">
    <name type="scientific">Marinobacter antarcticus</name>
    <dbReference type="NCBI Taxonomy" id="564117"/>
    <lineage>
        <taxon>Bacteria</taxon>
        <taxon>Pseudomonadati</taxon>
        <taxon>Pseudomonadota</taxon>
        <taxon>Gammaproteobacteria</taxon>
        <taxon>Pseudomonadales</taxon>
        <taxon>Marinobacteraceae</taxon>
        <taxon>Marinobacter</taxon>
    </lineage>
</organism>
<comment type="subcellular location">
    <subcellularLocation>
        <location evidence="1 9">Cell inner membrane</location>
        <topology evidence="1 9">Multi-pass membrane protein</topology>
    </subcellularLocation>
</comment>
<dbReference type="FunFam" id="1.20.81.30:FF:000001">
    <property type="entry name" value="Type II secretion system protein F"/>
    <property type="match status" value="2"/>
</dbReference>
<sequence>MAEKAQKLESYIWEGKDRRGNKSKGELTGSNLALVKAQLRKQGIIPNKVKKKPKPLFGGSKKITPFDIAMLTRQLATMMKAGVPLVQSFDIVTDGLENKGLQDLVMTIRNEISSGTSFAGALRKHPKHFDDLYCNLVDSGEKAGALEKMLDRIATYLEKTELLKKKVKKAMTYPIAVVVVAIVVTAILLVKVVPQFESLFQGFGAELPVFTQMVVRLSEWMQTWWFVVLLGIVGTIFLFKEANRRSQKFSDTVDKYVLKIPVMGEIIDKSAVAKFGRVLSTTFAAGVPLVDALDSVAGATGNAVYRDAIQRIKNDVSSGTQLQASMREQGVFPVMAVQLTAIGEESGNLDEMLEKVAEHYEGVVDDMVDNLTALMEPMIMSVLGVLVGGLIIAMYLPIFQMGQVVG</sequence>
<dbReference type="PANTHER" id="PTHR30012">
    <property type="entry name" value="GENERAL SECRETION PATHWAY PROTEIN"/>
    <property type="match status" value="1"/>
</dbReference>
<protein>
    <submittedName>
        <fullName evidence="12">Type IV pilus assembly protein PilC</fullName>
    </submittedName>
</protein>
<dbReference type="PANTHER" id="PTHR30012:SF7">
    <property type="entry name" value="PROTEIN TRANSPORT PROTEIN HOFC HOMOLOG"/>
    <property type="match status" value="1"/>
</dbReference>
<dbReference type="Gene3D" id="1.20.81.30">
    <property type="entry name" value="Type II secretion system (T2SS), domain F"/>
    <property type="match status" value="2"/>
</dbReference>
<feature type="transmembrane region" description="Helical" evidence="10">
    <location>
        <begin position="170"/>
        <end position="190"/>
    </location>
</feature>
<dbReference type="GO" id="GO:0015628">
    <property type="term" value="P:protein secretion by the type II secretion system"/>
    <property type="evidence" value="ECO:0007669"/>
    <property type="project" value="TreeGrafter"/>
</dbReference>
<evidence type="ECO:0000256" key="10">
    <source>
        <dbReference type="SAM" id="Phobius"/>
    </source>
</evidence>
<keyword evidence="13" id="KW-1185">Reference proteome</keyword>
<keyword evidence="3 9" id="KW-0813">Transport</keyword>
<evidence type="ECO:0000256" key="4">
    <source>
        <dbReference type="ARBA" id="ARBA00022475"/>
    </source>
</evidence>
<dbReference type="STRING" id="564117.SAMN05216369_1691"/>
<dbReference type="PRINTS" id="PR00812">
    <property type="entry name" value="BCTERIALGSPF"/>
</dbReference>
<keyword evidence="4" id="KW-1003">Cell membrane</keyword>